<evidence type="ECO:0000259" key="1">
    <source>
        <dbReference type="Pfam" id="PF14498"/>
    </source>
</evidence>
<dbReference type="InterPro" id="IPR027414">
    <property type="entry name" value="GH95_N_dom"/>
</dbReference>
<dbReference type="PANTHER" id="PTHR31084">
    <property type="entry name" value="ALPHA-L-FUCOSIDASE 2"/>
    <property type="match status" value="1"/>
</dbReference>
<dbReference type="InterPro" id="IPR049053">
    <property type="entry name" value="AFCA-like_C"/>
</dbReference>
<proteinExistence type="predicted"/>
<feature type="domain" description="Glycosyl hydrolase family 95 catalytic" evidence="3">
    <location>
        <begin position="302"/>
        <end position="707"/>
    </location>
</feature>
<accession>A0A418LZD6</accession>
<dbReference type="SUPFAM" id="SSF49265">
    <property type="entry name" value="Fibronectin type III"/>
    <property type="match status" value="1"/>
</dbReference>
<dbReference type="InterPro" id="IPR008928">
    <property type="entry name" value="6-hairpin_glycosidase_sf"/>
</dbReference>
<dbReference type="PIRSF" id="PIRSF007663">
    <property type="entry name" value="UCP007663"/>
    <property type="match status" value="1"/>
</dbReference>
<comment type="caution">
    <text evidence="4">The sequence shown here is derived from an EMBL/GenBank/DDBJ whole genome shotgun (WGS) entry which is preliminary data.</text>
</comment>
<feature type="domain" description="Glycosyl hydrolase family 95 N-terminal" evidence="1">
    <location>
        <begin position="108"/>
        <end position="265"/>
    </location>
</feature>
<protein>
    <submittedName>
        <fullName evidence="4">Glycoside hydrolase family 95 protein</fullName>
    </submittedName>
</protein>
<dbReference type="EMBL" id="QXED01000010">
    <property type="protein sequence ID" value="RIV18653.1"/>
    <property type="molecule type" value="Genomic_DNA"/>
</dbReference>
<dbReference type="Gene3D" id="2.60.40.10">
    <property type="entry name" value="Immunoglobulins"/>
    <property type="match status" value="1"/>
</dbReference>
<dbReference type="GO" id="GO:0005975">
    <property type="term" value="P:carbohydrate metabolic process"/>
    <property type="evidence" value="ECO:0007669"/>
    <property type="project" value="InterPro"/>
</dbReference>
<evidence type="ECO:0000259" key="3">
    <source>
        <dbReference type="Pfam" id="PF22124"/>
    </source>
</evidence>
<dbReference type="Pfam" id="PF22124">
    <property type="entry name" value="Glyco_hydro_95_cat"/>
    <property type="match status" value="1"/>
</dbReference>
<dbReference type="InterPro" id="IPR013783">
    <property type="entry name" value="Ig-like_fold"/>
</dbReference>
<evidence type="ECO:0000259" key="2">
    <source>
        <dbReference type="Pfam" id="PF21307"/>
    </source>
</evidence>
<evidence type="ECO:0000313" key="5">
    <source>
        <dbReference type="Proteomes" id="UP000283523"/>
    </source>
</evidence>
<dbReference type="InterPro" id="IPR012341">
    <property type="entry name" value="6hp_glycosidase-like_sf"/>
</dbReference>
<dbReference type="InterPro" id="IPR036116">
    <property type="entry name" value="FN3_sf"/>
</dbReference>
<dbReference type="PANTHER" id="PTHR31084:SF19">
    <property type="entry name" value="GLYCOSYL HYDROLASE FAMILY 95 N-TERMINAL DOMAIN-CONTAINING PROTEIN"/>
    <property type="match status" value="1"/>
</dbReference>
<reference evidence="4 5" key="1">
    <citation type="submission" date="2018-08" db="EMBL/GenBank/DDBJ databases">
        <title>Fibrisoma montanum sp. nov., isolated from Danxia mountain soil.</title>
        <authorList>
            <person name="Huang Y."/>
        </authorList>
    </citation>
    <scope>NUCLEOTIDE SEQUENCE [LARGE SCALE GENOMIC DNA]</scope>
    <source>
        <strain evidence="4 5">HYT19</strain>
    </source>
</reference>
<dbReference type="Pfam" id="PF14498">
    <property type="entry name" value="Glyco_hyd_65N_2"/>
    <property type="match status" value="1"/>
</dbReference>
<dbReference type="Pfam" id="PF21307">
    <property type="entry name" value="Glyco_hydro_95_C"/>
    <property type="match status" value="1"/>
</dbReference>
<keyword evidence="5" id="KW-1185">Reference proteome</keyword>
<dbReference type="Proteomes" id="UP000283523">
    <property type="component" value="Unassembled WGS sequence"/>
</dbReference>
<dbReference type="InterPro" id="IPR016518">
    <property type="entry name" value="Alpha-L-fucosidase"/>
</dbReference>
<dbReference type="GO" id="GO:0004560">
    <property type="term" value="F:alpha-L-fucosidase activity"/>
    <property type="evidence" value="ECO:0007669"/>
    <property type="project" value="InterPro"/>
</dbReference>
<name>A0A418LZD6_9BACT</name>
<dbReference type="Gene3D" id="2.70.98.50">
    <property type="entry name" value="putative glycoside hydrolase family protein from bacillus halodurans"/>
    <property type="match status" value="1"/>
</dbReference>
<gene>
    <name evidence="4" type="ORF">DYU11_27155</name>
</gene>
<evidence type="ECO:0000313" key="4">
    <source>
        <dbReference type="EMBL" id="RIV18653.1"/>
    </source>
</evidence>
<dbReference type="AlphaFoldDB" id="A0A418LZD6"/>
<dbReference type="SUPFAM" id="SSF48208">
    <property type="entry name" value="Six-hairpin glycosidases"/>
    <property type="match status" value="1"/>
</dbReference>
<sequence>MKKERFLLFFFFVFCLWTGFCVGQKPSSKNYRLWYDKPVPMLPITNLDSLNAQTLVEATPLDPAWENWSLPIGNGYMGASLFGRTVTERVQLTENSMAAKSLYGGVGLTNFAELYLDFNHKTPQEYRRSLRLNDAVSTVKYEQDGVVYEREYIASFPDKVLVIRLMASKKGKLSFTVRPEIPYKKPFGPASKNNGRMGRVSAQNDLITLSGKLEQLNILFEGQFKVIPTGGTLKAFTDAEGDNGKIVVTGADAALILVAVGTNYKLDSSIFEEHTNTKKLADTTSPHPKVTAIMEKASAKPYTDLLAAHKKDYTMLFARATVDFGANESKLTTDALLKNYKAGVIDHYLEELYFQYGRYLLICSSRPGTLPPNLQGIWSQYDVTPWTGGYWHNINIQMNYWPVFTTNLSELFQSFADYNLAYRRAATKGATDYIRQNNPNRLMAGEGENGWTIGTGASAYNISKPGVHSGPGTGTMTTKLFWDYYAFTGDEKILKKITYPTLLGMSKFLAKVVVDTAGLLLTYPSYSPEQRWQRVKEHYKTMGSAFDQQMIYENHQDVLKAAKQLGDNDPFLAVIQSQLPKLDPVQVGWSGQIKEYREENYYGEIGDPQHRHTSQLVGLFPGTLINSTTPAWLDAAKISLNGRGDKATGWGMAFKLNLWARIKDGERAYALYWSLLQKGTLNNLWDTHPPFQIDGNFGGTAGVAEMLLQSHEGFIDLLPALPHAWKTGAYSGLVARGNFEVSAKWADGQAQKFIIKSNVGGICQLRYPDIQQSTVKKATGNNVTVTSKKRDFIAFDTKMGDVFTITTIPVYRAVSNPLNLSIKEQDDEKVVIRWNKSPDAVAYNIYAHVGDSPHYDLIQANSTETKAEYKITGMKGAKHGRLRVTAVDKTGRESSGLIVQVVY</sequence>
<organism evidence="4 5">
    <name type="scientific">Fibrisoma montanum</name>
    <dbReference type="NCBI Taxonomy" id="2305895"/>
    <lineage>
        <taxon>Bacteria</taxon>
        <taxon>Pseudomonadati</taxon>
        <taxon>Bacteroidota</taxon>
        <taxon>Cytophagia</taxon>
        <taxon>Cytophagales</taxon>
        <taxon>Spirosomataceae</taxon>
        <taxon>Fibrisoma</taxon>
    </lineage>
</organism>
<keyword evidence="4" id="KW-0378">Hydrolase</keyword>
<dbReference type="Gene3D" id="1.50.10.10">
    <property type="match status" value="1"/>
</dbReference>
<dbReference type="InterPro" id="IPR054363">
    <property type="entry name" value="GH95_cat"/>
</dbReference>
<feature type="domain" description="Alpha fucosidase A-like C-terminal" evidence="2">
    <location>
        <begin position="709"/>
        <end position="805"/>
    </location>
</feature>